<gene>
    <name evidence="9" type="ORF">K489DRAFT_429316</name>
</gene>
<proteinExistence type="inferred from homology"/>
<sequence>MMRVPRPSLLPRLAIIAGVLLLLVHFRSRLWTSCFFCSDASTSSDHTWRSGAPAGPAKEKDLACRHLPGADKALLVIKTGSTELEAKLPVHLKTTILCYHDYLIFSDFDDDFEGEKIIDALESVSTSIKETHPDFALWRRLQKGHQGRLALTYDDKHRPTNPDGGRVNMENPGWLLDKWKFLPMMIRTYQEFPNKPWYVFVETDTFIFWHGMLQYLERLGHTAPWYVGGMIEAEGIQFAHGGSGFLVSQPAMKMVTNILLGAKKQTHWENVTDHQWAGDCVLGQAFAKSGTGLQFAWPMLQGNSVVDMDYSDHTFWCSPAVSYHHVPPSLVEQLWKFEQEWIASFKGKTPRTITHGDVFEKFVLPQTTRPRSGWNNLSDQQESDVNSAEECIALCQQTSSCLQYSFNTAQGVCYTTDHRPNIGEAQEGVESGWINERMQQFLATRKNKCDDVHWD</sequence>
<dbReference type="Gene3D" id="3.50.4.10">
    <property type="entry name" value="Hepatocyte Growth Factor"/>
    <property type="match status" value="1"/>
</dbReference>
<dbReference type="OrthoDB" id="414175at2759"/>
<comment type="similarity">
    <text evidence="2">Belongs to the glycosyltransferase 31 family. Beta3-Gal-T subfamily.</text>
</comment>
<evidence type="ECO:0000256" key="3">
    <source>
        <dbReference type="ARBA" id="ARBA00022692"/>
    </source>
</evidence>
<organism evidence="9">
    <name type="scientific">Dissoconium aciculare CBS 342.82</name>
    <dbReference type="NCBI Taxonomy" id="1314786"/>
    <lineage>
        <taxon>Eukaryota</taxon>
        <taxon>Fungi</taxon>
        <taxon>Dikarya</taxon>
        <taxon>Ascomycota</taxon>
        <taxon>Pezizomycotina</taxon>
        <taxon>Dothideomycetes</taxon>
        <taxon>Dothideomycetidae</taxon>
        <taxon>Mycosphaerellales</taxon>
        <taxon>Dissoconiaceae</taxon>
        <taxon>Dissoconium</taxon>
    </lineage>
</organism>
<dbReference type="RefSeq" id="XP_033462025.1">
    <property type="nucleotide sequence ID" value="XM_033608369.1"/>
</dbReference>
<comment type="subcellular location">
    <subcellularLocation>
        <location evidence="1">Membrane</location>
        <topology evidence="1">Single-pass type II membrane protein</topology>
    </subcellularLocation>
</comment>
<keyword evidence="5" id="KW-1133">Transmembrane helix</keyword>
<evidence type="ECO:0000256" key="2">
    <source>
        <dbReference type="ARBA" id="ARBA00006462"/>
    </source>
</evidence>
<dbReference type="Gene3D" id="3.90.550.50">
    <property type="match status" value="1"/>
</dbReference>
<dbReference type="AlphaFoldDB" id="A0A6J3MBI4"/>
<dbReference type="InterPro" id="IPR003609">
    <property type="entry name" value="Pan_app"/>
</dbReference>
<keyword evidence="6" id="KW-0472">Membrane</keyword>
<evidence type="ECO:0000256" key="5">
    <source>
        <dbReference type="ARBA" id="ARBA00022989"/>
    </source>
</evidence>
<accession>A0A6J3MBI4</accession>
<keyword evidence="8" id="KW-1185">Reference proteome</keyword>
<dbReference type="Proteomes" id="UP000504637">
    <property type="component" value="Unplaced"/>
</dbReference>
<dbReference type="Pfam" id="PF00024">
    <property type="entry name" value="PAN_1"/>
    <property type="match status" value="1"/>
</dbReference>
<evidence type="ECO:0000259" key="7">
    <source>
        <dbReference type="Pfam" id="PF00024"/>
    </source>
</evidence>
<dbReference type="GO" id="GO:0016020">
    <property type="term" value="C:membrane"/>
    <property type="evidence" value="ECO:0007669"/>
    <property type="project" value="UniProtKB-SubCell"/>
</dbReference>
<evidence type="ECO:0000313" key="9">
    <source>
        <dbReference type="RefSeq" id="XP_033462025.1"/>
    </source>
</evidence>
<protein>
    <submittedName>
        <fullName evidence="9">Glycosyltransferase family 31 protein</fullName>
    </submittedName>
</protein>
<dbReference type="PANTHER" id="PTHR23033:SF47">
    <property type="entry name" value="APPLE DOMAIN-CONTAINING PROTEIN-RELATED"/>
    <property type="match status" value="1"/>
</dbReference>
<reference evidence="9" key="1">
    <citation type="submission" date="2020-01" db="EMBL/GenBank/DDBJ databases">
        <authorList>
            <consortium name="DOE Joint Genome Institute"/>
            <person name="Haridas S."/>
            <person name="Albert R."/>
            <person name="Binder M."/>
            <person name="Bloem J."/>
            <person name="Labutti K."/>
            <person name="Salamov A."/>
            <person name="Andreopoulos B."/>
            <person name="Baker S.E."/>
            <person name="Barry K."/>
            <person name="Bills G."/>
            <person name="Bluhm B.H."/>
            <person name="Cannon C."/>
            <person name="Castanera R."/>
            <person name="Culley D.E."/>
            <person name="Daum C."/>
            <person name="Ezra D."/>
            <person name="Gonzalez J.B."/>
            <person name="Henrissat B."/>
            <person name="Kuo A."/>
            <person name="Liang C."/>
            <person name="Lipzen A."/>
            <person name="Lutzoni F."/>
            <person name="Magnuson J."/>
            <person name="Mondo S."/>
            <person name="Nolan M."/>
            <person name="Ohm R."/>
            <person name="Pangilinan J."/>
            <person name="Park H.-J."/>
            <person name="Ramirez L."/>
            <person name="Alfaro M."/>
            <person name="Sun H."/>
            <person name="Tritt A."/>
            <person name="Yoshinaga Y."/>
            <person name="Zwiers L.-H."/>
            <person name="Turgeon B.G."/>
            <person name="Goodwin S.B."/>
            <person name="Spatafora J.W."/>
            <person name="Crous P.W."/>
            <person name="Grigoriev I.V."/>
        </authorList>
    </citation>
    <scope>NUCLEOTIDE SEQUENCE</scope>
    <source>
        <strain evidence="9">CBS 342.82</strain>
    </source>
</reference>
<dbReference type="InterPro" id="IPR026050">
    <property type="entry name" value="C1GALT1/C1GALT1_chp1"/>
</dbReference>
<reference evidence="9" key="3">
    <citation type="submission" date="2025-08" db="UniProtKB">
        <authorList>
            <consortium name="RefSeq"/>
        </authorList>
    </citation>
    <scope>IDENTIFICATION</scope>
    <source>
        <strain evidence="9">CBS 342.82</strain>
    </source>
</reference>
<name>A0A6J3MBI4_9PEZI</name>
<dbReference type="PANTHER" id="PTHR23033">
    <property type="entry name" value="BETA1,3-GALACTOSYLTRANSFERASE"/>
    <property type="match status" value="1"/>
</dbReference>
<dbReference type="GeneID" id="54366169"/>
<evidence type="ECO:0000256" key="6">
    <source>
        <dbReference type="ARBA" id="ARBA00023136"/>
    </source>
</evidence>
<reference evidence="9" key="2">
    <citation type="submission" date="2020-04" db="EMBL/GenBank/DDBJ databases">
        <authorList>
            <consortium name="NCBI Genome Project"/>
        </authorList>
    </citation>
    <scope>NUCLEOTIDE SEQUENCE</scope>
    <source>
        <strain evidence="9">CBS 342.82</strain>
    </source>
</reference>
<evidence type="ECO:0000256" key="4">
    <source>
        <dbReference type="ARBA" id="ARBA00022968"/>
    </source>
</evidence>
<feature type="domain" description="Apple" evidence="7">
    <location>
        <begin position="379"/>
        <end position="422"/>
    </location>
</feature>
<keyword evidence="3" id="KW-0812">Transmembrane</keyword>
<keyword evidence="4" id="KW-0735">Signal-anchor</keyword>
<evidence type="ECO:0000256" key="1">
    <source>
        <dbReference type="ARBA" id="ARBA00004606"/>
    </source>
</evidence>
<evidence type="ECO:0000313" key="8">
    <source>
        <dbReference type="Proteomes" id="UP000504637"/>
    </source>
</evidence>